<proteinExistence type="predicted"/>
<evidence type="ECO:0000313" key="3">
    <source>
        <dbReference type="Proteomes" id="UP000637788"/>
    </source>
</evidence>
<dbReference type="AlphaFoldDB" id="A0A917QY77"/>
<comment type="caution">
    <text evidence="2">The sequence shown here is derived from an EMBL/GenBank/DDBJ whole genome shotgun (WGS) entry which is preliminary data.</text>
</comment>
<organism evidence="2 3">
    <name type="scientific">Streptomyces flaveus</name>
    <dbReference type="NCBI Taxonomy" id="66370"/>
    <lineage>
        <taxon>Bacteria</taxon>
        <taxon>Bacillati</taxon>
        <taxon>Actinomycetota</taxon>
        <taxon>Actinomycetes</taxon>
        <taxon>Kitasatosporales</taxon>
        <taxon>Streptomycetaceae</taxon>
        <taxon>Streptomyces</taxon>
        <taxon>Streptomyces aurantiacus group</taxon>
    </lineage>
</organism>
<feature type="compositionally biased region" description="Polar residues" evidence="1">
    <location>
        <begin position="146"/>
        <end position="155"/>
    </location>
</feature>
<feature type="region of interest" description="Disordered" evidence="1">
    <location>
        <begin position="133"/>
        <end position="155"/>
    </location>
</feature>
<keyword evidence="3" id="KW-1185">Reference proteome</keyword>
<reference evidence="2" key="2">
    <citation type="submission" date="2020-09" db="EMBL/GenBank/DDBJ databases">
        <authorList>
            <person name="Sun Q."/>
            <person name="Ohkuma M."/>
        </authorList>
    </citation>
    <scope>NUCLEOTIDE SEQUENCE</scope>
    <source>
        <strain evidence="2">JCM 3035</strain>
    </source>
</reference>
<protein>
    <submittedName>
        <fullName evidence="2">Uncharacterized protein</fullName>
    </submittedName>
</protein>
<dbReference type="EMBL" id="BMPQ01000009">
    <property type="protein sequence ID" value="GGK76841.1"/>
    <property type="molecule type" value="Genomic_DNA"/>
</dbReference>
<accession>A0A917QY77</accession>
<evidence type="ECO:0000313" key="2">
    <source>
        <dbReference type="EMBL" id="GGK76841.1"/>
    </source>
</evidence>
<gene>
    <name evidence="2" type="ORF">GCM10010094_42550</name>
</gene>
<evidence type="ECO:0000256" key="1">
    <source>
        <dbReference type="SAM" id="MobiDB-lite"/>
    </source>
</evidence>
<reference evidence="2" key="1">
    <citation type="journal article" date="2014" name="Int. J. Syst. Evol. Microbiol.">
        <title>Complete genome sequence of Corynebacterium casei LMG S-19264T (=DSM 44701T), isolated from a smear-ripened cheese.</title>
        <authorList>
            <consortium name="US DOE Joint Genome Institute (JGI-PGF)"/>
            <person name="Walter F."/>
            <person name="Albersmeier A."/>
            <person name="Kalinowski J."/>
            <person name="Ruckert C."/>
        </authorList>
    </citation>
    <scope>NUCLEOTIDE SEQUENCE</scope>
    <source>
        <strain evidence="2">JCM 3035</strain>
    </source>
</reference>
<sequence length="155" mass="16204">MYEGCGPVTFWRQHEQDIGGPVVMRRMTAAVVLLAAAVMLHFGLPHHSSAPPSAVSAMAPAIESEPWKPQGSVSAAASLGTGSQYHEATDDALALPPRTSHLVEPPSLVDDATADETTTSLVIVSGAAHPRTARDVWNPGSGLAPTPSTLQTFRC</sequence>
<name>A0A917QY77_9ACTN</name>
<dbReference type="Proteomes" id="UP000637788">
    <property type="component" value="Unassembled WGS sequence"/>
</dbReference>